<dbReference type="GO" id="GO:0005886">
    <property type="term" value="C:plasma membrane"/>
    <property type="evidence" value="ECO:0007669"/>
    <property type="project" value="TreeGrafter"/>
</dbReference>
<evidence type="ECO:0000256" key="1">
    <source>
        <dbReference type="ARBA" id="ARBA00004141"/>
    </source>
</evidence>
<organism evidence="6 7">
    <name type="scientific">Stentor coeruleus</name>
    <dbReference type="NCBI Taxonomy" id="5963"/>
    <lineage>
        <taxon>Eukaryota</taxon>
        <taxon>Sar</taxon>
        <taxon>Alveolata</taxon>
        <taxon>Ciliophora</taxon>
        <taxon>Postciliodesmatophora</taxon>
        <taxon>Heterotrichea</taxon>
        <taxon>Heterotrichida</taxon>
        <taxon>Stentoridae</taxon>
        <taxon>Stentor</taxon>
    </lineage>
</organism>
<evidence type="ECO:0000256" key="2">
    <source>
        <dbReference type="ARBA" id="ARBA00022692"/>
    </source>
</evidence>
<evidence type="ECO:0000313" key="7">
    <source>
        <dbReference type="Proteomes" id="UP000187209"/>
    </source>
</evidence>
<dbReference type="GO" id="GO:0004930">
    <property type="term" value="F:G protein-coupled receptor activity"/>
    <property type="evidence" value="ECO:0007669"/>
    <property type="project" value="TreeGrafter"/>
</dbReference>
<feature type="transmembrane region" description="Helical" evidence="5">
    <location>
        <begin position="225"/>
        <end position="251"/>
    </location>
</feature>
<reference evidence="6 7" key="1">
    <citation type="submission" date="2016-11" db="EMBL/GenBank/DDBJ databases">
        <title>The macronuclear genome of Stentor coeruleus: a giant cell with tiny introns.</title>
        <authorList>
            <person name="Slabodnick M."/>
            <person name="Ruby J.G."/>
            <person name="Reiff S.B."/>
            <person name="Swart E.C."/>
            <person name="Gosai S."/>
            <person name="Prabakaran S."/>
            <person name="Witkowska E."/>
            <person name="Larue G.E."/>
            <person name="Fisher S."/>
            <person name="Freeman R.M."/>
            <person name="Gunawardena J."/>
            <person name="Chu W."/>
            <person name="Stover N.A."/>
            <person name="Gregory B.D."/>
            <person name="Nowacki M."/>
            <person name="Derisi J."/>
            <person name="Roy S.W."/>
            <person name="Marshall W.F."/>
            <person name="Sood P."/>
        </authorList>
    </citation>
    <scope>NUCLEOTIDE SEQUENCE [LARGE SCALE GENOMIC DNA]</scope>
    <source>
        <strain evidence="6">WM001</strain>
    </source>
</reference>
<keyword evidence="7" id="KW-1185">Reference proteome</keyword>
<comment type="subcellular location">
    <subcellularLocation>
        <location evidence="1">Membrane</location>
        <topology evidence="1">Multi-pass membrane protein</topology>
    </subcellularLocation>
</comment>
<evidence type="ECO:0000256" key="5">
    <source>
        <dbReference type="SAM" id="Phobius"/>
    </source>
</evidence>
<feature type="transmembrane region" description="Helical" evidence="5">
    <location>
        <begin position="152"/>
        <end position="174"/>
    </location>
</feature>
<dbReference type="PANTHER" id="PTHR23112:SF0">
    <property type="entry name" value="TRANSMEMBRANE PROTEIN 116"/>
    <property type="match status" value="1"/>
</dbReference>
<dbReference type="GO" id="GO:0007189">
    <property type="term" value="P:adenylate cyclase-activating G protein-coupled receptor signaling pathway"/>
    <property type="evidence" value="ECO:0007669"/>
    <property type="project" value="TreeGrafter"/>
</dbReference>
<dbReference type="Proteomes" id="UP000187209">
    <property type="component" value="Unassembled WGS sequence"/>
</dbReference>
<dbReference type="EMBL" id="MPUH01001683">
    <property type="protein sequence ID" value="OMJ66575.1"/>
    <property type="molecule type" value="Genomic_DNA"/>
</dbReference>
<comment type="caution">
    <text evidence="6">The sequence shown here is derived from an EMBL/GenBank/DDBJ whole genome shotgun (WGS) entry which is preliminary data.</text>
</comment>
<evidence type="ECO:0008006" key="8">
    <source>
        <dbReference type="Google" id="ProtNLM"/>
    </source>
</evidence>
<feature type="transmembrane region" description="Helical" evidence="5">
    <location>
        <begin position="44"/>
        <end position="61"/>
    </location>
</feature>
<protein>
    <recommendedName>
        <fullName evidence="8">G-protein coupled receptors family 2 profile 2 domain-containing protein</fullName>
    </recommendedName>
</protein>
<dbReference type="SUPFAM" id="SSF81321">
    <property type="entry name" value="Family A G protein-coupled receptor-like"/>
    <property type="match status" value="1"/>
</dbReference>
<keyword evidence="4 5" id="KW-0472">Membrane</keyword>
<evidence type="ECO:0000256" key="4">
    <source>
        <dbReference type="ARBA" id="ARBA00023136"/>
    </source>
</evidence>
<gene>
    <name evidence="6" type="ORF">SteCoe_36530</name>
</gene>
<accession>A0A1R2AQ56</accession>
<dbReference type="OrthoDB" id="2122879at2759"/>
<feature type="transmembrane region" description="Helical" evidence="5">
    <location>
        <begin position="114"/>
        <end position="132"/>
    </location>
</feature>
<keyword evidence="3 5" id="KW-1133">Transmembrane helix</keyword>
<sequence length="284" mass="32718">MICPSLHEQYYTILAVSFVSALGCIGTIIYFVKYGKRKTYSMRLGLYVVILDLFRSASFMIPCSFINNYPLIVATAFMGHATGVISWIWTAAIAQILYTIVMNSQDQYSKHERYWNLLSILLISIQVVSLFFPVFGCAGTVCTFKLNASGEYWRLLGIYLPQWILIGYTLYCYFRTYSEINYFPLSTNHKTAIKRLFTFSFLQFVTYIPLSVVRVIQYFSDDCSIVIIYIIAFSLYALHGLLSSFTFFWAFNINCKESIKITSTSYQQSNFTSSEDNLLFDPVD</sequence>
<dbReference type="PANTHER" id="PTHR23112">
    <property type="entry name" value="G PROTEIN-COUPLED RECEPTOR 157-RELATED"/>
    <property type="match status" value="1"/>
</dbReference>
<name>A0A1R2AQ56_9CILI</name>
<evidence type="ECO:0000256" key="3">
    <source>
        <dbReference type="ARBA" id="ARBA00022989"/>
    </source>
</evidence>
<keyword evidence="2 5" id="KW-0812">Transmembrane</keyword>
<feature type="transmembrane region" description="Helical" evidence="5">
    <location>
        <begin position="81"/>
        <end position="102"/>
    </location>
</feature>
<dbReference type="AlphaFoldDB" id="A0A1R2AQ56"/>
<evidence type="ECO:0000313" key="6">
    <source>
        <dbReference type="EMBL" id="OMJ66575.1"/>
    </source>
</evidence>
<feature type="transmembrane region" description="Helical" evidence="5">
    <location>
        <begin position="195"/>
        <end position="219"/>
    </location>
</feature>
<feature type="transmembrane region" description="Helical" evidence="5">
    <location>
        <begin position="12"/>
        <end position="32"/>
    </location>
</feature>
<proteinExistence type="predicted"/>